<dbReference type="AlphaFoldDB" id="A0A0F9TKA6"/>
<name>A0A0F9TKA6_9ZZZZ</name>
<gene>
    <name evidence="1" type="ORF">LCGC14_0642880</name>
</gene>
<evidence type="ECO:0000313" key="1">
    <source>
        <dbReference type="EMBL" id="KKN49451.1"/>
    </source>
</evidence>
<accession>A0A0F9TKA6</accession>
<reference evidence="1" key="1">
    <citation type="journal article" date="2015" name="Nature">
        <title>Complex archaea that bridge the gap between prokaryotes and eukaryotes.</title>
        <authorList>
            <person name="Spang A."/>
            <person name="Saw J.H."/>
            <person name="Jorgensen S.L."/>
            <person name="Zaremba-Niedzwiedzka K."/>
            <person name="Martijn J."/>
            <person name="Lind A.E."/>
            <person name="van Eijk R."/>
            <person name="Schleper C."/>
            <person name="Guy L."/>
            <person name="Ettema T.J."/>
        </authorList>
    </citation>
    <scope>NUCLEOTIDE SEQUENCE</scope>
</reference>
<evidence type="ECO:0008006" key="2">
    <source>
        <dbReference type="Google" id="ProtNLM"/>
    </source>
</evidence>
<sequence length="144" mass="16585">MSDKMRTFDSGATRNVDDEKIDYEGFLSPWVIRRYGNYMHSHRIQADGKVRDSDNWQRGLPPDVYIKSLLRHALDAWSIRRGLRTFDTKDGHEVDIEEALCGIIFNASGYLHEHLKAKEEQKNADITVMKAIDKTLNDFTGGLQ</sequence>
<comment type="caution">
    <text evidence="1">The sequence shown here is derived from an EMBL/GenBank/DDBJ whole genome shotgun (WGS) entry which is preliminary data.</text>
</comment>
<dbReference type="EMBL" id="LAZR01001168">
    <property type="protein sequence ID" value="KKN49451.1"/>
    <property type="molecule type" value="Genomic_DNA"/>
</dbReference>
<proteinExistence type="predicted"/>
<organism evidence="1">
    <name type="scientific">marine sediment metagenome</name>
    <dbReference type="NCBI Taxonomy" id="412755"/>
    <lineage>
        <taxon>unclassified sequences</taxon>
        <taxon>metagenomes</taxon>
        <taxon>ecological metagenomes</taxon>
    </lineage>
</organism>
<protein>
    <recommendedName>
        <fullName evidence="2">dATP/dGTP diphosphohydrolase N-terminal domain-containing protein</fullName>
    </recommendedName>
</protein>